<reference evidence="2" key="1">
    <citation type="journal article" date="2016" name="Nat. Biotechnol.">
        <title>Sequencing wild and cultivated cassava and related species reveals extensive interspecific hybridization and genetic diversity.</title>
        <authorList>
            <person name="Bredeson J.V."/>
            <person name="Lyons J.B."/>
            <person name="Prochnik S.E."/>
            <person name="Wu G.A."/>
            <person name="Ha C.M."/>
            <person name="Edsinger-Gonzales E."/>
            <person name="Grimwood J."/>
            <person name="Schmutz J."/>
            <person name="Rabbi I.Y."/>
            <person name="Egesi C."/>
            <person name="Nauluvula P."/>
            <person name="Lebot V."/>
            <person name="Ndunguru J."/>
            <person name="Mkamilo G."/>
            <person name="Bart R.S."/>
            <person name="Setter T.L."/>
            <person name="Gleadow R.M."/>
            <person name="Kulakow P."/>
            <person name="Ferguson M.E."/>
            <person name="Rounsley S."/>
            <person name="Rokhsar D.S."/>
        </authorList>
    </citation>
    <scope>NUCLEOTIDE SEQUENCE [LARGE SCALE GENOMIC DNA]</scope>
    <source>
        <strain evidence="2">cv. AM560-2</strain>
    </source>
</reference>
<evidence type="ECO:0000313" key="1">
    <source>
        <dbReference type="EMBL" id="KAG8654583.1"/>
    </source>
</evidence>
<protein>
    <submittedName>
        <fullName evidence="1">Uncharacterized protein</fullName>
    </submittedName>
</protein>
<dbReference type="EMBL" id="CM004391">
    <property type="protein sequence ID" value="KAG8654583.1"/>
    <property type="molecule type" value="Genomic_DNA"/>
</dbReference>
<name>A0ACB7HPF1_MANES</name>
<gene>
    <name evidence="1" type="ORF">MANES_05G150103v8</name>
</gene>
<dbReference type="Proteomes" id="UP000091857">
    <property type="component" value="Chromosome 5"/>
</dbReference>
<keyword evidence="2" id="KW-1185">Reference proteome</keyword>
<comment type="caution">
    <text evidence="1">The sequence shown here is derived from an EMBL/GenBank/DDBJ whole genome shotgun (WGS) entry which is preliminary data.</text>
</comment>
<sequence>MNALYRNYRHKLKKKYFDSKATYSLRLRNKPKDMDVKDWKYLVNLWTENAFQREATKIRQIDASVLCRHTRGQKALLG</sequence>
<proteinExistence type="predicted"/>
<accession>A0ACB7HPF1</accession>
<evidence type="ECO:0000313" key="2">
    <source>
        <dbReference type="Proteomes" id="UP000091857"/>
    </source>
</evidence>
<organism evidence="1 2">
    <name type="scientific">Manihot esculenta</name>
    <name type="common">Cassava</name>
    <name type="synonym">Jatropha manihot</name>
    <dbReference type="NCBI Taxonomy" id="3983"/>
    <lineage>
        <taxon>Eukaryota</taxon>
        <taxon>Viridiplantae</taxon>
        <taxon>Streptophyta</taxon>
        <taxon>Embryophyta</taxon>
        <taxon>Tracheophyta</taxon>
        <taxon>Spermatophyta</taxon>
        <taxon>Magnoliopsida</taxon>
        <taxon>eudicotyledons</taxon>
        <taxon>Gunneridae</taxon>
        <taxon>Pentapetalae</taxon>
        <taxon>rosids</taxon>
        <taxon>fabids</taxon>
        <taxon>Malpighiales</taxon>
        <taxon>Euphorbiaceae</taxon>
        <taxon>Crotonoideae</taxon>
        <taxon>Manihoteae</taxon>
        <taxon>Manihot</taxon>
    </lineage>
</organism>